<evidence type="ECO:0000313" key="2">
    <source>
        <dbReference type="EMBL" id="TRY84724.1"/>
    </source>
</evidence>
<name>A0A553Q474_9TELE</name>
<evidence type="ECO:0000256" key="1">
    <source>
        <dbReference type="SAM" id="MobiDB-lite"/>
    </source>
</evidence>
<dbReference type="AlphaFoldDB" id="A0A553Q474"/>
<organism evidence="2 3">
    <name type="scientific">Danionella cerebrum</name>
    <dbReference type="NCBI Taxonomy" id="2873325"/>
    <lineage>
        <taxon>Eukaryota</taxon>
        <taxon>Metazoa</taxon>
        <taxon>Chordata</taxon>
        <taxon>Craniata</taxon>
        <taxon>Vertebrata</taxon>
        <taxon>Euteleostomi</taxon>
        <taxon>Actinopterygii</taxon>
        <taxon>Neopterygii</taxon>
        <taxon>Teleostei</taxon>
        <taxon>Ostariophysi</taxon>
        <taxon>Cypriniformes</taxon>
        <taxon>Danionidae</taxon>
        <taxon>Danioninae</taxon>
        <taxon>Danionella</taxon>
    </lineage>
</organism>
<dbReference type="Proteomes" id="UP000316079">
    <property type="component" value="Unassembled WGS sequence"/>
</dbReference>
<feature type="region of interest" description="Disordered" evidence="1">
    <location>
        <begin position="72"/>
        <end position="98"/>
    </location>
</feature>
<accession>A0A553Q474</accession>
<evidence type="ECO:0000313" key="3">
    <source>
        <dbReference type="Proteomes" id="UP000316079"/>
    </source>
</evidence>
<protein>
    <submittedName>
        <fullName evidence="2">Uncharacterized protein</fullName>
    </submittedName>
</protein>
<proteinExistence type="predicted"/>
<gene>
    <name evidence="2" type="ORF">DNTS_027424</name>
</gene>
<dbReference type="EMBL" id="SRMA01026384">
    <property type="protein sequence ID" value="TRY84724.1"/>
    <property type="molecule type" value="Genomic_DNA"/>
</dbReference>
<keyword evidence="3" id="KW-1185">Reference proteome</keyword>
<feature type="compositionally biased region" description="Basic and acidic residues" evidence="1">
    <location>
        <begin position="72"/>
        <end position="81"/>
    </location>
</feature>
<sequence>MIRALGFPQRTLTIFSQNFFSGLFCIDGNVCSLSRKQIKLSQHGSYLLVFPVCFQVQKTTLLSKHLIHSDLQGKADHEHSQRPRLSAGSERVLSEHLS</sequence>
<comment type="caution">
    <text evidence="2">The sequence shown here is derived from an EMBL/GenBank/DDBJ whole genome shotgun (WGS) entry which is preliminary data.</text>
</comment>
<reference evidence="2 3" key="1">
    <citation type="journal article" date="2019" name="Sci. Data">
        <title>Hybrid genome assembly and annotation of Danionella translucida.</title>
        <authorList>
            <person name="Kadobianskyi M."/>
            <person name="Schulze L."/>
            <person name="Schuelke M."/>
            <person name="Judkewitz B."/>
        </authorList>
    </citation>
    <scope>NUCLEOTIDE SEQUENCE [LARGE SCALE GENOMIC DNA]</scope>
    <source>
        <strain evidence="2 3">Bolton</strain>
    </source>
</reference>